<evidence type="ECO:0000313" key="7">
    <source>
        <dbReference type="EMBL" id="KOM30912.1"/>
    </source>
</evidence>
<dbReference type="Pfam" id="PF00112">
    <property type="entry name" value="Peptidase_C1"/>
    <property type="match status" value="1"/>
</dbReference>
<dbReference type="GO" id="GO:0006508">
    <property type="term" value="P:proteolysis"/>
    <property type="evidence" value="ECO:0007669"/>
    <property type="project" value="UniProtKB-KW"/>
</dbReference>
<dbReference type="SMART" id="SM00645">
    <property type="entry name" value="Pept_C1"/>
    <property type="match status" value="1"/>
</dbReference>
<dbReference type="Gene3D" id="3.90.70.10">
    <property type="entry name" value="Cysteine proteinases"/>
    <property type="match status" value="1"/>
</dbReference>
<evidence type="ECO:0000313" key="8">
    <source>
        <dbReference type="Proteomes" id="UP000053144"/>
    </source>
</evidence>
<comment type="similarity">
    <text evidence="1">Belongs to the peptidase C1 family.</text>
</comment>
<evidence type="ECO:0000256" key="3">
    <source>
        <dbReference type="ARBA" id="ARBA00022801"/>
    </source>
</evidence>
<gene>
    <name evidence="7" type="ORF">LR48_Vigan01g046700</name>
</gene>
<dbReference type="CDD" id="cd02248">
    <property type="entry name" value="Peptidase_C1A"/>
    <property type="match status" value="1"/>
</dbReference>
<dbReference type="Gramene" id="KOM30912">
    <property type="protein sequence ID" value="KOM30912"/>
    <property type="gene ID" value="LR48_Vigan01g046700"/>
</dbReference>
<dbReference type="InterPro" id="IPR038765">
    <property type="entry name" value="Papain-like_cys_pep_sf"/>
</dbReference>
<name>A0A0L9TKE1_PHAAN</name>
<dbReference type="GO" id="GO:0008234">
    <property type="term" value="F:cysteine-type peptidase activity"/>
    <property type="evidence" value="ECO:0007669"/>
    <property type="project" value="UniProtKB-KW"/>
</dbReference>
<evidence type="ECO:0000256" key="2">
    <source>
        <dbReference type="ARBA" id="ARBA00022670"/>
    </source>
</evidence>
<protein>
    <recommendedName>
        <fullName evidence="6">Peptidase C1A papain C-terminal domain-containing protein</fullName>
    </recommendedName>
</protein>
<keyword evidence="2" id="KW-0645">Protease</keyword>
<dbReference type="InterPro" id="IPR039417">
    <property type="entry name" value="Peptidase_C1A_papain-like"/>
</dbReference>
<dbReference type="AlphaFoldDB" id="A0A0L9TKE1"/>
<dbReference type="STRING" id="3914.A0A0L9TKE1"/>
<feature type="domain" description="Peptidase C1A papain C-terminal" evidence="6">
    <location>
        <begin position="28"/>
        <end position="193"/>
    </location>
</feature>
<dbReference type="Proteomes" id="UP000053144">
    <property type="component" value="Chromosome 1"/>
</dbReference>
<organism evidence="7 8">
    <name type="scientific">Phaseolus angularis</name>
    <name type="common">Azuki bean</name>
    <name type="synonym">Vigna angularis</name>
    <dbReference type="NCBI Taxonomy" id="3914"/>
    <lineage>
        <taxon>Eukaryota</taxon>
        <taxon>Viridiplantae</taxon>
        <taxon>Streptophyta</taxon>
        <taxon>Embryophyta</taxon>
        <taxon>Tracheophyta</taxon>
        <taxon>Spermatophyta</taxon>
        <taxon>Magnoliopsida</taxon>
        <taxon>eudicotyledons</taxon>
        <taxon>Gunneridae</taxon>
        <taxon>Pentapetalae</taxon>
        <taxon>rosids</taxon>
        <taxon>fabids</taxon>
        <taxon>Fabales</taxon>
        <taxon>Fabaceae</taxon>
        <taxon>Papilionoideae</taxon>
        <taxon>50 kb inversion clade</taxon>
        <taxon>NPAAA clade</taxon>
        <taxon>indigoferoid/millettioid clade</taxon>
        <taxon>Phaseoleae</taxon>
        <taxon>Vigna</taxon>
    </lineage>
</organism>
<reference evidence="8" key="1">
    <citation type="journal article" date="2015" name="Proc. Natl. Acad. Sci. U.S.A.">
        <title>Genome sequencing of adzuki bean (Vigna angularis) provides insight into high starch and low fat accumulation and domestication.</title>
        <authorList>
            <person name="Yang K."/>
            <person name="Tian Z."/>
            <person name="Chen C."/>
            <person name="Luo L."/>
            <person name="Zhao B."/>
            <person name="Wang Z."/>
            <person name="Yu L."/>
            <person name="Li Y."/>
            <person name="Sun Y."/>
            <person name="Li W."/>
            <person name="Chen Y."/>
            <person name="Li Y."/>
            <person name="Zhang Y."/>
            <person name="Ai D."/>
            <person name="Zhao J."/>
            <person name="Shang C."/>
            <person name="Ma Y."/>
            <person name="Wu B."/>
            <person name="Wang M."/>
            <person name="Gao L."/>
            <person name="Sun D."/>
            <person name="Zhang P."/>
            <person name="Guo F."/>
            <person name="Wang W."/>
            <person name="Li Y."/>
            <person name="Wang J."/>
            <person name="Varshney R.K."/>
            <person name="Wang J."/>
            <person name="Ling H.Q."/>
            <person name="Wan P."/>
        </authorList>
    </citation>
    <scope>NUCLEOTIDE SEQUENCE</scope>
    <source>
        <strain evidence="8">cv. Jingnong 6</strain>
    </source>
</reference>
<keyword evidence="3" id="KW-0378">Hydrolase</keyword>
<dbReference type="SUPFAM" id="SSF54001">
    <property type="entry name" value="Cysteine proteinases"/>
    <property type="match status" value="1"/>
</dbReference>
<evidence type="ECO:0000256" key="5">
    <source>
        <dbReference type="ARBA" id="ARBA00023157"/>
    </source>
</evidence>
<keyword evidence="4" id="KW-0788">Thiol protease</keyword>
<accession>A0A0L9TKE1</accession>
<proteinExistence type="inferred from homology"/>
<dbReference type="PANTHER" id="PTHR12411">
    <property type="entry name" value="CYSTEINE PROTEASE FAMILY C1-RELATED"/>
    <property type="match status" value="1"/>
</dbReference>
<keyword evidence="5" id="KW-1015">Disulfide bond</keyword>
<evidence type="ECO:0000259" key="6">
    <source>
        <dbReference type="SMART" id="SM00645"/>
    </source>
</evidence>
<dbReference type="InterPro" id="IPR000668">
    <property type="entry name" value="Peptidase_C1A_C"/>
</dbReference>
<dbReference type="EMBL" id="CM003371">
    <property type="protein sequence ID" value="KOM30912.1"/>
    <property type="molecule type" value="Genomic_DNA"/>
</dbReference>
<evidence type="ECO:0000256" key="4">
    <source>
        <dbReference type="ARBA" id="ARBA00022807"/>
    </source>
</evidence>
<sequence length="206" mass="23179">MYLQDPKDVYVNMANKKMKKEKFSCDDAPASWDWRKKGVITEVKNQGHCGSGWAFSATGAIEATNAIVTGNLVSVSEQEIIDCVYKASGCEGGYHFHAFEWVIENGGIATKVDYPYTAENGPCRANLHCCAPPLSNQLVRPWTEGISFSTPTAYVMEEIVQVHRDKPLCFNCGLWLSGWCRLLDREKFMGNGWLHLDSKKWREFVG</sequence>
<dbReference type="InterPro" id="IPR013128">
    <property type="entry name" value="Peptidase_C1A"/>
</dbReference>
<evidence type="ECO:0000256" key="1">
    <source>
        <dbReference type="ARBA" id="ARBA00008455"/>
    </source>
</evidence>